<dbReference type="GO" id="GO:0003735">
    <property type="term" value="F:structural constituent of ribosome"/>
    <property type="evidence" value="ECO:0007669"/>
    <property type="project" value="InterPro"/>
</dbReference>
<dbReference type="GO" id="GO:0005840">
    <property type="term" value="C:ribosome"/>
    <property type="evidence" value="ECO:0007669"/>
    <property type="project" value="UniProtKB-KW"/>
</dbReference>
<evidence type="ECO:0000313" key="11">
    <source>
        <dbReference type="Proteomes" id="UP000541558"/>
    </source>
</evidence>
<feature type="compositionally biased region" description="Low complexity" evidence="8">
    <location>
        <begin position="68"/>
        <end position="78"/>
    </location>
</feature>
<dbReference type="InterPro" id="IPR027486">
    <property type="entry name" value="Ribosomal_uS10_dom"/>
</dbReference>
<dbReference type="AlphaFoldDB" id="A0A8H5BZ09"/>
<keyword evidence="3" id="KW-0687">Ribonucleoprotein</keyword>
<evidence type="ECO:0000256" key="7">
    <source>
        <dbReference type="ARBA" id="ARBA00065857"/>
    </source>
</evidence>
<dbReference type="Proteomes" id="UP000541558">
    <property type="component" value="Unassembled WGS sequence"/>
</dbReference>
<protein>
    <recommendedName>
        <fullName evidence="4">Small ribosomal subunit protein uS10m</fullName>
    </recommendedName>
    <alternativeName>
        <fullName evidence="5">37S ribosomal protein S10, mitochondrial</fullName>
    </alternativeName>
</protein>
<evidence type="ECO:0000259" key="9">
    <source>
        <dbReference type="SMART" id="SM01403"/>
    </source>
</evidence>
<keyword evidence="2" id="KW-0689">Ribosomal protein</keyword>
<feature type="domain" description="Small ribosomal subunit protein uS10" evidence="9">
    <location>
        <begin position="185"/>
        <end position="282"/>
    </location>
</feature>
<dbReference type="PANTHER" id="PTHR11700">
    <property type="entry name" value="30S RIBOSOMAL PROTEIN S10 FAMILY MEMBER"/>
    <property type="match status" value="1"/>
</dbReference>
<dbReference type="Gene3D" id="3.30.70.600">
    <property type="entry name" value="Ribosomal protein S10 domain"/>
    <property type="match status" value="1"/>
</dbReference>
<evidence type="ECO:0000256" key="8">
    <source>
        <dbReference type="SAM" id="MobiDB-lite"/>
    </source>
</evidence>
<evidence type="ECO:0000256" key="6">
    <source>
        <dbReference type="ARBA" id="ARBA00057689"/>
    </source>
</evidence>
<keyword evidence="11" id="KW-1185">Reference proteome</keyword>
<proteinExistence type="inferred from homology"/>
<evidence type="ECO:0000256" key="1">
    <source>
        <dbReference type="ARBA" id="ARBA00007102"/>
    </source>
</evidence>
<organism evidence="10 11">
    <name type="scientific">Ephemerocybe angulata</name>
    <dbReference type="NCBI Taxonomy" id="980116"/>
    <lineage>
        <taxon>Eukaryota</taxon>
        <taxon>Fungi</taxon>
        <taxon>Dikarya</taxon>
        <taxon>Basidiomycota</taxon>
        <taxon>Agaricomycotina</taxon>
        <taxon>Agaricomycetes</taxon>
        <taxon>Agaricomycetidae</taxon>
        <taxon>Agaricales</taxon>
        <taxon>Agaricineae</taxon>
        <taxon>Psathyrellaceae</taxon>
        <taxon>Ephemerocybe</taxon>
    </lineage>
</organism>
<feature type="region of interest" description="Disordered" evidence="8">
    <location>
        <begin position="136"/>
        <end position="156"/>
    </location>
</feature>
<feature type="compositionally biased region" description="Pro residues" evidence="8">
    <location>
        <begin position="136"/>
        <end position="147"/>
    </location>
</feature>
<dbReference type="OrthoDB" id="366214at2759"/>
<comment type="caution">
    <text evidence="10">The sequence shown here is derived from an EMBL/GenBank/DDBJ whole genome shotgun (WGS) entry which is preliminary data.</text>
</comment>
<accession>A0A8H5BZ09</accession>
<comment type="subunit">
    <text evidence="7">Part of the mitochondrial small ribosomal subunit.</text>
</comment>
<dbReference type="FunFam" id="3.30.70.600:FF:000003">
    <property type="entry name" value="30S ribosomal protein S10"/>
    <property type="match status" value="1"/>
</dbReference>
<dbReference type="InterPro" id="IPR036838">
    <property type="entry name" value="Ribosomal_uS10_dom_sf"/>
</dbReference>
<name>A0A8H5BZ09_9AGAR</name>
<dbReference type="SMART" id="SM01403">
    <property type="entry name" value="Ribosomal_S10"/>
    <property type="match status" value="1"/>
</dbReference>
<feature type="region of interest" description="Disordered" evidence="8">
    <location>
        <begin position="68"/>
        <end position="87"/>
    </location>
</feature>
<gene>
    <name evidence="10" type="ORF">D9611_008996</name>
</gene>
<dbReference type="InterPro" id="IPR001848">
    <property type="entry name" value="Ribosomal_uS10"/>
</dbReference>
<comment type="similarity">
    <text evidence="1">Belongs to the universal ribosomal protein uS10 family.</text>
</comment>
<dbReference type="HAMAP" id="MF_00508">
    <property type="entry name" value="Ribosomal_uS10"/>
    <property type="match status" value="1"/>
</dbReference>
<dbReference type="GO" id="GO:1990904">
    <property type="term" value="C:ribonucleoprotein complex"/>
    <property type="evidence" value="ECO:0007669"/>
    <property type="project" value="UniProtKB-KW"/>
</dbReference>
<evidence type="ECO:0000313" key="10">
    <source>
        <dbReference type="EMBL" id="KAF5331896.1"/>
    </source>
</evidence>
<dbReference type="SUPFAM" id="SSF54999">
    <property type="entry name" value="Ribosomal protein S10"/>
    <property type="match status" value="1"/>
</dbReference>
<dbReference type="PRINTS" id="PR00971">
    <property type="entry name" value="RIBOSOMALS10"/>
</dbReference>
<reference evidence="10 11" key="1">
    <citation type="journal article" date="2020" name="ISME J.">
        <title>Uncovering the hidden diversity of litter-decomposition mechanisms in mushroom-forming fungi.</title>
        <authorList>
            <person name="Floudas D."/>
            <person name="Bentzer J."/>
            <person name="Ahren D."/>
            <person name="Johansson T."/>
            <person name="Persson P."/>
            <person name="Tunlid A."/>
        </authorList>
    </citation>
    <scope>NUCLEOTIDE SEQUENCE [LARGE SCALE GENOMIC DNA]</scope>
    <source>
        <strain evidence="10 11">CBS 175.51</strain>
    </source>
</reference>
<evidence type="ECO:0000256" key="4">
    <source>
        <dbReference type="ARBA" id="ARBA00035261"/>
    </source>
</evidence>
<evidence type="ECO:0000256" key="5">
    <source>
        <dbReference type="ARBA" id="ARBA00042916"/>
    </source>
</evidence>
<evidence type="ECO:0000256" key="3">
    <source>
        <dbReference type="ARBA" id="ARBA00023274"/>
    </source>
</evidence>
<dbReference type="GO" id="GO:0006412">
    <property type="term" value="P:translation"/>
    <property type="evidence" value="ECO:0007669"/>
    <property type="project" value="InterPro"/>
</dbReference>
<dbReference type="Pfam" id="PF00338">
    <property type="entry name" value="Ribosomal_S10"/>
    <property type="match status" value="1"/>
</dbReference>
<evidence type="ECO:0000256" key="2">
    <source>
        <dbReference type="ARBA" id="ARBA00022980"/>
    </source>
</evidence>
<dbReference type="EMBL" id="JAACJK010000112">
    <property type="protein sequence ID" value="KAF5331896.1"/>
    <property type="molecule type" value="Genomic_DNA"/>
</dbReference>
<sequence>MLFRAALRGASAAAAAAPCARRAVVGRAHRFASTVTGTPSTPKAAPTTEKVEKVEVKVDVKVEKTTVAASSEAASPASTPNLAAQDKESDDLLNNALLEALKEIQLEAEPAAEPLVVTGYDEPVFAALPATNPRYPSPSSLPLPAPSSPSEAPTSEEEYHATLIHGRSSLPPVHHTPPYTLPVAQLHFRSHSPKLLDFFVHFSLHAAASLGIPVSKPAKLPTQRSMWTVPKSPFVHKSSQENFERRTHKRVVKAWDADAEVVERWVGYLRRHAMGGVGVRVVRWERAPLGVGRETLGGVKERVGVEGRKVPGEEVRRLAERIVEVEGGKVGEVKVKA</sequence>
<comment type="function">
    <text evidence="6">Involved in mitochondrial genome encoded proteins translation. Involved in the binding of tRNA to the ribosomes.</text>
</comment>